<evidence type="ECO:0000313" key="2">
    <source>
        <dbReference type="Proteomes" id="UP001056500"/>
    </source>
</evidence>
<proteinExistence type="predicted"/>
<keyword evidence="2" id="KW-1185">Reference proteome</keyword>
<dbReference type="EMBL" id="CP098755">
    <property type="protein sequence ID" value="USG64638.1"/>
    <property type="molecule type" value="Genomic_DNA"/>
</dbReference>
<sequence>MRGNVSRIHKHYIARIVLDLSGRMMAPFTIPENKSKWFIETVNEDNSTPSIIDVEIDQENTFKLMLPYLSEKGVLGAIEKYTTFISNNLWLPDGGLAFIDTDTGEFIPTHWDVGEIEEWRNVLQDLSKTGESLHTFSSTEAVVELKKSNNDVVLQSLDWGIGLDESRISSTVHIFKDIQRFIQEVKKCLEWQEDLFSRVNNHEHRDVRDRLLQNLSVEHR</sequence>
<gene>
    <name evidence="1" type="ORF">NDK47_21215</name>
</gene>
<evidence type="ECO:0000313" key="1">
    <source>
        <dbReference type="EMBL" id="USG64638.1"/>
    </source>
</evidence>
<dbReference type="RefSeq" id="WP_251871750.1">
    <property type="nucleotide sequence ID" value="NZ_CP098755.1"/>
</dbReference>
<accession>A0ABY4WC52</accession>
<organism evidence="1 2">
    <name type="scientific">Brevibacillus ruminantium</name>
    <dbReference type="NCBI Taxonomy" id="2950604"/>
    <lineage>
        <taxon>Bacteria</taxon>
        <taxon>Bacillati</taxon>
        <taxon>Bacillota</taxon>
        <taxon>Bacilli</taxon>
        <taxon>Bacillales</taxon>
        <taxon>Paenibacillaceae</taxon>
        <taxon>Brevibacillus</taxon>
    </lineage>
</organism>
<reference evidence="1" key="1">
    <citation type="submission" date="2022-06" db="EMBL/GenBank/DDBJ databases">
        <title>Genome sequencing of Brevibacillus sp. BB3-R1.</title>
        <authorList>
            <person name="Heo J."/>
            <person name="Lee D."/>
            <person name="Won M."/>
            <person name="Han B.-H."/>
            <person name="Hong S.-B."/>
            <person name="Kwon S.-W."/>
        </authorList>
    </citation>
    <scope>NUCLEOTIDE SEQUENCE</scope>
    <source>
        <strain evidence="1">BB3-R1</strain>
    </source>
</reference>
<protein>
    <submittedName>
        <fullName evidence="1">Uncharacterized protein</fullName>
    </submittedName>
</protein>
<dbReference type="Proteomes" id="UP001056500">
    <property type="component" value="Chromosome"/>
</dbReference>
<name>A0ABY4WC52_9BACL</name>